<dbReference type="AlphaFoldDB" id="T1GPT1"/>
<evidence type="ECO:0000259" key="3">
    <source>
        <dbReference type="PROSITE" id="PS50102"/>
    </source>
</evidence>
<name>T1GPT1_MEGSC</name>
<dbReference type="InterPro" id="IPR012677">
    <property type="entry name" value="Nucleotide-bd_a/b_plait_sf"/>
</dbReference>
<dbReference type="GO" id="GO:0003723">
    <property type="term" value="F:RNA binding"/>
    <property type="evidence" value="ECO:0007669"/>
    <property type="project" value="UniProtKB-UniRule"/>
</dbReference>
<reference evidence="5" key="1">
    <citation type="submission" date="2013-02" db="EMBL/GenBank/DDBJ databases">
        <authorList>
            <person name="Hughes D."/>
        </authorList>
    </citation>
    <scope>NUCLEOTIDE SEQUENCE</scope>
    <source>
        <strain>Durham</strain>
        <strain evidence="5">NC isolate 2 -- Noor lab</strain>
    </source>
</reference>
<keyword evidence="1 2" id="KW-0694">RNA-binding</keyword>
<dbReference type="InterPro" id="IPR000504">
    <property type="entry name" value="RRM_dom"/>
</dbReference>
<proteinExistence type="predicted"/>
<dbReference type="STRING" id="36166.T1GPT1"/>
<accession>T1GPT1</accession>
<sequence>MVFCTILLDSLRTHNGNEQKEQHSFASEMNHYLYDIFGKFGAIRQLRTGNTPQIRGTAFVVYEDIFDVKNVCDHFSGFNIVPISGSRFFATKESNRLTRILRRRSQVWRSSVPPINC</sequence>
<protein>
    <recommendedName>
        <fullName evidence="3">RRM domain-containing protein</fullName>
    </recommendedName>
</protein>
<evidence type="ECO:0000313" key="5">
    <source>
        <dbReference type="Proteomes" id="UP000015102"/>
    </source>
</evidence>
<evidence type="ECO:0000313" key="4">
    <source>
        <dbReference type="EnsemblMetazoa" id="MESCA005624-PA"/>
    </source>
</evidence>
<dbReference type="SUPFAM" id="SSF54928">
    <property type="entry name" value="RNA-binding domain, RBD"/>
    <property type="match status" value="1"/>
</dbReference>
<keyword evidence="5" id="KW-1185">Reference proteome</keyword>
<evidence type="ECO:0000256" key="2">
    <source>
        <dbReference type="PROSITE-ProRule" id="PRU00176"/>
    </source>
</evidence>
<organism evidence="4 5">
    <name type="scientific">Megaselia scalaris</name>
    <name type="common">Humpbacked fly</name>
    <name type="synonym">Phora scalaris</name>
    <dbReference type="NCBI Taxonomy" id="36166"/>
    <lineage>
        <taxon>Eukaryota</taxon>
        <taxon>Metazoa</taxon>
        <taxon>Ecdysozoa</taxon>
        <taxon>Arthropoda</taxon>
        <taxon>Hexapoda</taxon>
        <taxon>Insecta</taxon>
        <taxon>Pterygota</taxon>
        <taxon>Neoptera</taxon>
        <taxon>Endopterygota</taxon>
        <taxon>Diptera</taxon>
        <taxon>Brachycera</taxon>
        <taxon>Muscomorpha</taxon>
        <taxon>Platypezoidea</taxon>
        <taxon>Phoridae</taxon>
        <taxon>Megaseliini</taxon>
        <taxon>Megaselia</taxon>
    </lineage>
</organism>
<dbReference type="EMBL" id="CAQQ02116162">
    <property type="status" value="NOT_ANNOTATED_CDS"/>
    <property type="molecule type" value="Genomic_DNA"/>
</dbReference>
<dbReference type="Gene3D" id="3.30.70.330">
    <property type="match status" value="1"/>
</dbReference>
<evidence type="ECO:0000256" key="1">
    <source>
        <dbReference type="ARBA" id="ARBA00022884"/>
    </source>
</evidence>
<dbReference type="EnsemblMetazoa" id="MESCA005624-RA">
    <property type="protein sequence ID" value="MESCA005624-PA"/>
    <property type="gene ID" value="MESCA005624"/>
</dbReference>
<dbReference type="Proteomes" id="UP000015102">
    <property type="component" value="Unassembled WGS sequence"/>
</dbReference>
<dbReference type="Pfam" id="PF00076">
    <property type="entry name" value="RRM_1"/>
    <property type="match status" value="1"/>
</dbReference>
<feature type="domain" description="RRM" evidence="3">
    <location>
        <begin position="4"/>
        <end position="96"/>
    </location>
</feature>
<dbReference type="HOGENOM" id="CLU_2087560_0_0_1"/>
<reference evidence="4" key="2">
    <citation type="submission" date="2015-06" db="UniProtKB">
        <authorList>
            <consortium name="EnsemblMetazoa"/>
        </authorList>
    </citation>
    <scope>IDENTIFICATION</scope>
</reference>
<dbReference type="InterPro" id="IPR035979">
    <property type="entry name" value="RBD_domain_sf"/>
</dbReference>
<dbReference type="PROSITE" id="PS50102">
    <property type="entry name" value="RRM"/>
    <property type="match status" value="1"/>
</dbReference>
<dbReference type="EMBL" id="CAQQ02116163">
    <property type="status" value="NOT_ANNOTATED_CDS"/>
    <property type="molecule type" value="Genomic_DNA"/>
</dbReference>